<dbReference type="RefSeq" id="WP_223904836.1">
    <property type="nucleotide sequence ID" value="NZ_AP024238.1"/>
</dbReference>
<dbReference type="EMBL" id="AP024238">
    <property type="protein sequence ID" value="BCO28929.1"/>
    <property type="molecule type" value="Genomic_DNA"/>
</dbReference>
<evidence type="ECO:0000313" key="3">
    <source>
        <dbReference type="Proteomes" id="UP000824366"/>
    </source>
</evidence>
<organism evidence="2 3">
    <name type="scientific">Rhodoferax lithotrophicus</name>
    <dbReference type="NCBI Taxonomy" id="2798804"/>
    <lineage>
        <taxon>Bacteria</taxon>
        <taxon>Pseudomonadati</taxon>
        <taxon>Pseudomonadota</taxon>
        <taxon>Betaproteobacteria</taxon>
        <taxon>Burkholderiales</taxon>
        <taxon>Comamonadaceae</taxon>
        <taxon>Rhodoferax</taxon>
    </lineage>
</organism>
<dbReference type="Gene3D" id="3.40.50.1240">
    <property type="entry name" value="Phosphoglycerate mutase-like"/>
    <property type="match status" value="1"/>
</dbReference>
<dbReference type="Proteomes" id="UP000824366">
    <property type="component" value="Chromosome"/>
</dbReference>
<accession>A0ABM7MRG1</accession>
<keyword evidence="1" id="KW-0378">Hydrolase</keyword>
<evidence type="ECO:0000313" key="2">
    <source>
        <dbReference type="EMBL" id="BCO28929.1"/>
    </source>
</evidence>
<dbReference type="PANTHER" id="PTHR20935:SF0">
    <property type="entry name" value="SERINE_THREONINE-PROTEIN PHOSPHATASE PGAM5, MITOCHONDRIAL"/>
    <property type="match status" value="1"/>
</dbReference>
<dbReference type="SUPFAM" id="SSF53254">
    <property type="entry name" value="Phosphoglycerate mutase-like"/>
    <property type="match status" value="1"/>
</dbReference>
<proteinExistence type="predicted"/>
<dbReference type="InterPro" id="IPR013078">
    <property type="entry name" value="His_Pase_superF_clade-1"/>
</dbReference>
<dbReference type="Pfam" id="PF00300">
    <property type="entry name" value="His_Phos_1"/>
    <property type="match status" value="1"/>
</dbReference>
<dbReference type="SMART" id="SM00855">
    <property type="entry name" value="PGAM"/>
    <property type="match status" value="1"/>
</dbReference>
<evidence type="ECO:0008006" key="4">
    <source>
        <dbReference type="Google" id="ProtNLM"/>
    </source>
</evidence>
<protein>
    <recommendedName>
        <fullName evidence="4">Phosphoglycerate mutase</fullName>
    </recommendedName>
</protein>
<dbReference type="PANTHER" id="PTHR20935">
    <property type="entry name" value="PHOSPHOGLYCERATE MUTASE-RELATED"/>
    <property type="match status" value="1"/>
</dbReference>
<gene>
    <name evidence="2" type="ORF">MIZ03_3839</name>
</gene>
<reference evidence="2 3" key="1">
    <citation type="journal article" date="2021" name="Microbiol. Spectr.">
        <title>A Single Bacterium Capable of Oxidation and Reduction of Iron at Circumneutral pH.</title>
        <authorList>
            <person name="Kato S."/>
            <person name="Ohkuma M."/>
        </authorList>
    </citation>
    <scope>NUCLEOTIDE SEQUENCE [LARGE SCALE GENOMIC DNA]</scope>
    <source>
        <strain evidence="2 3">MIZ03</strain>
    </source>
</reference>
<keyword evidence="3" id="KW-1185">Reference proteome</keyword>
<evidence type="ECO:0000256" key="1">
    <source>
        <dbReference type="ARBA" id="ARBA00022801"/>
    </source>
</evidence>
<name>A0ABM7MRG1_9BURK</name>
<sequence>MSTLYLVRHGQASFGADDYDQLSPLGAQQSVQLGRYFAAKNLTFETVLTGTLRRHTQTLAGISEGLGHELHAVCWPGLNEYDSQAIITAIHPEPLDRSPSAENYRHHFGLLRKGLLQWMLGNTQPQGMPSWPQFSDQVMQVLRHVRQSPHQNVLIVSSGGPIACAIGQVLATPPEATVELNMRLRNSAVSELSFTPKHYALQTYNTLGHLDAPEFADWVTHA</sequence>
<dbReference type="InterPro" id="IPR029033">
    <property type="entry name" value="His_PPase_superfam"/>
</dbReference>
<dbReference type="InterPro" id="IPR051021">
    <property type="entry name" value="Mito_Ser/Thr_phosphatase"/>
</dbReference>
<dbReference type="CDD" id="cd07067">
    <property type="entry name" value="HP_PGM_like"/>
    <property type="match status" value="1"/>
</dbReference>